<proteinExistence type="predicted"/>
<feature type="non-terminal residue" evidence="1">
    <location>
        <position position="66"/>
    </location>
</feature>
<evidence type="ECO:0000313" key="1">
    <source>
        <dbReference type="EMBL" id="OTF78320.1"/>
    </source>
</evidence>
<name>A0A1Y3BBQ5_EURMA</name>
<dbReference type="OrthoDB" id="8250712at2759"/>
<dbReference type="EMBL" id="MUJZ01028448">
    <property type="protein sequence ID" value="OTF78320.1"/>
    <property type="molecule type" value="Genomic_DNA"/>
</dbReference>
<comment type="caution">
    <text evidence="1">The sequence shown here is derived from an EMBL/GenBank/DDBJ whole genome shotgun (WGS) entry which is preliminary data.</text>
</comment>
<dbReference type="Proteomes" id="UP000194236">
    <property type="component" value="Unassembled WGS sequence"/>
</dbReference>
<accession>A0A1Y3BBQ5</accession>
<gene>
    <name evidence="1" type="ORF">BLA29_012048</name>
</gene>
<keyword evidence="2" id="KW-1185">Reference proteome</keyword>
<organism evidence="1 2">
    <name type="scientific">Euroglyphus maynei</name>
    <name type="common">Mayne's house dust mite</name>
    <dbReference type="NCBI Taxonomy" id="6958"/>
    <lineage>
        <taxon>Eukaryota</taxon>
        <taxon>Metazoa</taxon>
        <taxon>Ecdysozoa</taxon>
        <taxon>Arthropoda</taxon>
        <taxon>Chelicerata</taxon>
        <taxon>Arachnida</taxon>
        <taxon>Acari</taxon>
        <taxon>Acariformes</taxon>
        <taxon>Sarcoptiformes</taxon>
        <taxon>Astigmata</taxon>
        <taxon>Psoroptidia</taxon>
        <taxon>Analgoidea</taxon>
        <taxon>Pyroglyphidae</taxon>
        <taxon>Pyroglyphinae</taxon>
        <taxon>Euroglyphus</taxon>
    </lineage>
</organism>
<dbReference type="AlphaFoldDB" id="A0A1Y3BBQ5"/>
<evidence type="ECO:0000313" key="2">
    <source>
        <dbReference type="Proteomes" id="UP000194236"/>
    </source>
</evidence>
<sequence length="66" mass="7673">MAMLAGFIGFFGLKFFKNYFRFVLLRKRSCLINAGLSNNCDFRDFITASNARRIWESQTSPGKKRN</sequence>
<protein>
    <submittedName>
        <fullName evidence="1">Uncharacterized protein</fullName>
    </submittedName>
</protein>
<reference evidence="1 2" key="1">
    <citation type="submission" date="2017-03" db="EMBL/GenBank/DDBJ databases">
        <title>Genome Survey of Euroglyphus maynei.</title>
        <authorList>
            <person name="Arlian L.G."/>
            <person name="Morgan M.S."/>
            <person name="Rider S.D."/>
        </authorList>
    </citation>
    <scope>NUCLEOTIDE SEQUENCE [LARGE SCALE GENOMIC DNA]</scope>
    <source>
        <strain evidence="1">Arlian Lab</strain>
        <tissue evidence="1">Whole body</tissue>
    </source>
</reference>